<dbReference type="PANTHER" id="PTHR30349:SF41">
    <property type="entry name" value="INTEGRASE_RECOMBINASE PROTEIN MJ0367-RELATED"/>
    <property type="match status" value="1"/>
</dbReference>
<evidence type="ECO:0000256" key="2">
    <source>
        <dbReference type="ARBA" id="ARBA00022908"/>
    </source>
</evidence>
<dbReference type="InterPro" id="IPR013762">
    <property type="entry name" value="Integrase-like_cat_sf"/>
</dbReference>
<dbReference type="Proteomes" id="UP000191897">
    <property type="component" value="Unassembled WGS sequence"/>
</dbReference>
<dbReference type="SUPFAM" id="SSF47823">
    <property type="entry name" value="lambda integrase-like, N-terminal domain"/>
    <property type="match status" value="1"/>
</dbReference>
<dbReference type="GO" id="GO:0006310">
    <property type="term" value="P:DNA recombination"/>
    <property type="evidence" value="ECO:0007669"/>
    <property type="project" value="UniProtKB-KW"/>
</dbReference>
<dbReference type="Pfam" id="PF00589">
    <property type="entry name" value="Phage_integrase"/>
    <property type="match status" value="1"/>
</dbReference>
<dbReference type="InterPro" id="IPR004107">
    <property type="entry name" value="Integrase_SAM-like_N"/>
</dbReference>
<accession>A0A1S7SH69</accession>
<dbReference type="GO" id="GO:0015074">
    <property type="term" value="P:DNA integration"/>
    <property type="evidence" value="ECO:0007669"/>
    <property type="project" value="UniProtKB-KW"/>
</dbReference>
<dbReference type="Pfam" id="PF02899">
    <property type="entry name" value="Phage_int_SAM_1"/>
    <property type="match status" value="1"/>
</dbReference>
<evidence type="ECO:0000259" key="7">
    <source>
        <dbReference type="PROSITE" id="PS51900"/>
    </source>
</evidence>
<keyword evidence="2" id="KW-0229">DNA integration</keyword>
<keyword evidence="3 5" id="KW-0238">DNA-binding</keyword>
<evidence type="ECO:0000313" key="9">
    <source>
        <dbReference type="Proteomes" id="UP000191897"/>
    </source>
</evidence>
<dbReference type="SUPFAM" id="SSF56349">
    <property type="entry name" value="DNA breaking-rejoining enzymes"/>
    <property type="match status" value="1"/>
</dbReference>
<evidence type="ECO:0000256" key="3">
    <source>
        <dbReference type="ARBA" id="ARBA00023125"/>
    </source>
</evidence>
<reference evidence="8 9" key="1">
    <citation type="submission" date="2016-01" db="EMBL/GenBank/DDBJ databases">
        <authorList>
            <person name="Oliw E.H."/>
        </authorList>
    </citation>
    <scope>NUCLEOTIDE SEQUENCE [LARGE SCALE GENOMIC DNA]</scope>
    <source>
        <strain evidence="8 9">Kerr 14</strain>
    </source>
</reference>
<dbReference type="InterPro" id="IPR010998">
    <property type="entry name" value="Integrase_recombinase_N"/>
</dbReference>
<dbReference type="Gene3D" id="1.10.443.10">
    <property type="entry name" value="Intergrase catalytic core"/>
    <property type="match status" value="1"/>
</dbReference>
<dbReference type="InterPro" id="IPR011010">
    <property type="entry name" value="DNA_brk_join_enz"/>
</dbReference>
<protein>
    <submittedName>
        <fullName evidence="8">Putative integrase/recombinase y4rC</fullName>
    </submittedName>
</protein>
<feature type="domain" description="Tyr recombinase" evidence="6">
    <location>
        <begin position="121"/>
        <end position="306"/>
    </location>
</feature>
<comment type="similarity">
    <text evidence="1">Belongs to the 'phage' integrase family.</text>
</comment>
<dbReference type="AlphaFoldDB" id="A0A1S7SH69"/>
<dbReference type="GO" id="GO:0003677">
    <property type="term" value="F:DNA binding"/>
    <property type="evidence" value="ECO:0007669"/>
    <property type="project" value="UniProtKB-UniRule"/>
</dbReference>
<evidence type="ECO:0000313" key="8">
    <source>
        <dbReference type="EMBL" id="CUX68591.1"/>
    </source>
</evidence>
<dbReference type="Gene3D" id="1.10.150.130">
    <property type="match status" value="1"/>
</dbReference>
<dbReference type="InterPro" id="IPR002104">
    <property type="entry name" value="Integrase_catalytic"/>
</dbReference>
<sequence>MSKSLLPSLVQQFFTDRLCTQMNASPNTIAGYRDTFRLLLRYASEKTGKPPTKLTLEDLGVELVADFLSDIETRRGNSARSRNTRLAGIRSFFRFVAMSEPQYMLHCQKILAMPGKRYVRRTVEFLDRNEIDALLAAPGRSTRTGRRDHAILLVALQGGLRASEITGLRCCDIVLGSGAHIRCEGKGRKHRTTPLRRETAKVLESWLRERRGTGDDPLFPSIRGTRLSRDALEDIVRRHVLTASSSCPSLVGKRVSPHILRHSTAMELLHHGVDQTVIALWLGHENVETTQVYVHADLRLKEKALARVTAPAANPKRYRPDDKLLAFLESL</sequence>
<evidence type="ECO:0000256" key="5">
    <source>
        <dbReference type="PROSITE-ProRule" id="PRU01248"/>
    </source>
</evidence>
<gene>
    <name evidence="8" type="ORF">AGR4C_pc30036</name>
</gene>
<dbReference type="PROSITE" id="PS51898">
    <property type="entry name" value="TYR_RECOMBINASE"/>
    <property type="match status" value="1"/>
</dbReference>
<proteinExistence type="inferred from homology"/>
<dbReference type="InterPro" id="IPR050090">
    <property type="entry name" value="Tyrosine_recombinase_XerCD"/>
</dbReference>
<dbReference type="EMBL" id="FBWC01000045">
    <property type="protein sequence ID" value="CUX68591.1"/>
    <property type="molecule type" value="Genomic_DNA"/>
</dbReference>
<name>A0A1S7SH69_AGRTU</name>
<evidence type="ECO:0000259" key="6">
    <source>
        <dbReference type="PROSITE" id="PS51898"/>
    </source>
</evidence>
<dbReference type="PANTHER" id="PTHR30349">
    <property type="entry name" value="PHAGE INTEGRASE-RELATED"/>
    <property type="match status" value="1"/>
</dbReference>
<dbReference type="InterPro" id="IPR044068">
    <property type="entry name" value="CB"/>
</dbReference>
<dbReference type="PROSITE" id="PS51900">
    <property type="entry name" value="CB"/>
    <property type="match status" value="1"/>
</dbReference>
<keyword evidence="4" id="KW-0233">DNA recombination</keyword>
<organism evidence="8 9">
    <name type="scientific">Agrobacterium tumefaciens str. Kerr 14</name>
    <dbReference type="NCBI Taxonomy" id="1183424"/>
    <lineage>
        <taxon>Bacteria</taxon>
        <taxon>Pseudomonadati</taxon>
        <taxon>Pseudomonadota</taxon>
        <taxon>Alphaproteobacteria</taxon>
        <taxon>Hyphomicrobiales</taxon>
        <taxon>Rhizobiaceae</taxon>
        <taxon>Rhizobium/Agrobacterium group</taxon>
        <taxon>Agrobacterium</taxon>
        <taxon>Agrobacterium tumefaciens complex</taxon>
    </lineage>
</organism>
<evidence type="ECO:0000256" key="1">
    <source>
        <dbReference type="ARBA" id="ARBA00008857"/>
    </source>
</evidence>
<feature type="domain" description="Core-binding (CB)" evidence="7">
    <location>
        <begin position="4"/>
        <end position="97"/>
    </location>
</feature>
<dbReference type="RefSeq" id="WP_080868276.1">
    <property type="nucleotide sequence ID" value="NZ_LT009734.1"/>
</dbReference>
<evidence type="ECO:0000256" key="4">
    <source>
        <dbReference type="ARBA" id="ARBA00023172"/>
    </source>
</evidence>